<evidence type="ECO:0000256" key="1">
    <source>
        <dbReference type="ARBA" id="ARBA00009080"/>
    </source>
</evidence>
<dbReference type="Pfam" id="PF03446">
    <property type="entry name" value="NAD_binding_2"/>
    <property type="match status" value="1"/>
</dbReference>
<reference evidence="5 6" key="1">
    <citation type="submission" date="2020-07" db="EMBL/GenBank/DDBJ databases">
        <authorList>
            <person name="Zhuang K."/>
            <person name="Ran Y."/>
        </authorList>
    </citation>
    <scope>NUCLEOTIDE SEQUENCE [LARGE SCALE GENOMIC DNA]</scope>
    <source>
        <strain evidence="5 6">WCH-YHL-001</strain>
    </source>
</reference>
<feature type="domain" description="6-phosphogluconate dehydrogenase NADP-binding" evidence="3">
    <location>
        <begin position="9"/>
        <end position="159"/>
    </location>
</feature>
<keyword evidence="2" id="KW-0560">Oxidoreductase</keyword>
<dbReference type="SUPFAM" id="SSF51735">
    <property type="entry name" value="NAD(P)-binding Rossmann-fold domains"/>
    <property type="match status" value="1"/>
</dbReference>
<dbReference type="InterPro" id="IPR036291">
    <property type="entry name" value="NAD(P)-bd_dom_sf"/>
</dbReference>
<dbReference type="PANTHER" id="PTHR43580">
    <property type="entry name" value="OXIDOREDUCTASE GLYR1-RELATED"/>
    <property type="match status" value="1"/>
</dbReference>
<dbReference type="Gene3D" id="3.40.50.720">
    <property type="entry name" value="NAD(P)-binding Rossmann-like Domain"/>
    <property type="match status" value="1"/>
</dbReference>
<evidence type="ECO:0000259" key="3">
    <source>
        <dbReference type="Pfam" id="PF03446"/>
    </source>
</evidence>
<accession>A0A7D6Z6U0</accession>
<organism evidence="5 6">
    <name type="scientific">Nocardia huaxiensis</name>
    <dbReference type="NCBI Taxonomy" id="2755382"/>
    <lineage>
        <taxon>Bacteria</taxon>
        <taxon>Bacillati</taxon>
        <taxon>Actinomycetota</taxon>
        <taxon>Actinomycetes</taxon>
        <taxon>Mycobacteriales</taxon>
        <taxon>Nocardiaceae</taxon>
        <taxon>Nocardia</taxon>
    </lineage>
</organism>
<gene>
    <name evidence="5" type="ORF">H0264_22760</name>
</gene>
<dbReference type="InterPro" id="IPR051265">
    <property type="entry name" value="HIBADH-related_NP60_sf"/>
</dbReference>
<evidence type="ECO:0000259" key="4">
    <source>
        <dbReference type="Pfam" id="PF21761"/>
    </source>
</evidence>
<dbReference type="GO" id="GO:0050661">
    <property type="term" value="F:NADP binding"/>
    <property type="evidence" value="ECO:0007669"/>
    <property type="project" value="InterPro"/>
</dbReference>
<dbReference type="KEGG" id="nhu:H0264_22760"/>
<dbReference type="EMBL" id="CP059399">
    <property type="protein sequence ID" value="QLY28208.1"/>
    <property type="molecule type" value="Genomic_DNA"/>
</dbReference>
<dbReference type="Pfam" id="PF21761">
    <property type="entry name" value="RedAm-like_C"/>
    <property type="match status" value="1"/>
</dbReference>
<dbReference type="Proteomes" id="UP000515512">
    <property type="component" value="Chromosome"/>
</dbReference>
<dbReference type="AlphaFoldDB" id="A0A7D6Z6U0"/>
<keyword evidence="6" id="KW-1185">Reference proteome</keyword>
<dbReference type="InterPro" id="IPR048666">
    <property type="entry name" value="RedAm-like_C"/>
</dbReference>
<protein>
    <submittedName>
        <fullName evidence="5">NAD(P)-dependent oxidoreductase</fullName>
    </submittedName>
</protein>
<feature type="domain" description="NADPH-dependent reductive aminase-like C-terminal" evidence="4">
    <location>
        <begin position="166"/>
        <end position="290"/>
    </location>
</feature>
<dbReference type="InterPro" id="IPR015815">
    <property type="entry name" value="HIBADH-related"/>
</dbReference>
<comment type="similarity">
    <text evidence="1">Belongs to the HIBADH-related family.</text>
</comment>
<dbReference type="GO" id="GO:0016491">
    <property type="term" value="F:oxidoreductase activity"/>
    <property type="evidence" value="ECO:0007669"/>
    <property type="project" value="UniProtKB-KW"/>
</dbReference>
<sequence length="292" mass="30366">MTGKERAPVTVLGTGSMGRAVAEAFLAAGHPTTVWNRTPERAAPLMRAGADRKLDIAAAVAAGPVIIAVLTTFEATRAALEPAAAALSGRTLITLNSGTPSDAAEFAAWASGHGARYLGGAIKNVPAAIGKPDTLLYFGGDRAIFDENIGLLGVLGGDLVHLGEEPDLAALYESAVGATLLPVLLGFFEGAALLASRGLPAHSMVPYSAKWLEMVISLLPVLAEEIDTRDYTRLGSSIGLFHAAIAQEQRQAAASGVDTSWHAPMHELLNRAVAEGRTEQSITALIELLTTR</sequence>
<proteinExistence type="inferred from homology"/>
<evidence type="ECO:0000256" key="2">
    <source>
        <dbReference type="ARBA" id="ARBA00023002"/>
    </source>
</evidence>
<dbReference type="RefSeq" id="WP_181579416.1">
    <property type="nucleotide sequence ID" value="NZ_CP059399.1"/>
</dbReference>
<evidence type="ECO:0000313" key="5">
    <source>
        <dbReference type="EMBL" id="QLY28208.1"/>
    </source>
</evidence>
<evidence type="ECO:0000313" key="6">
    <source>
        <dbReference type="Proteomes" id="UP000515512"/>
    </source>
</evidence>
<dbReference type="PIRSF" id="PIRSF000103">
    <property type="entry name" value="HIBADH"/>
    <property type="match status" value="1"/>
</dbReference>
<dbReference type="InterPro" id="IPR013328">
    <property type="entry name" value="6PGD_dom2"/>
</dbReference>
<name>A0A7D6Z6U0_9NOCA</name>
<dbReference type="InterPro" id="IPR006115">
    <property type="entry name" value="6PGDH_NADP-bd"/>
</dbReference>
<dbReference type="PANTHER" id="PTHR43580:SF2">
    <property type="entry name" value="CYTOKINE-LIKE NUCLEAR FACTOR N-PAC"/>
    <property type="match status" value="1"/>
</dbReference>
<dbReference type="Gene3D" id="1.10.1040.10">
    <property type="entry name" value="N-(1-d-carboxylethyl)-l-norvaline Dehydrogenase, domain 2"/>
    <property type="match status" value="1"/>
</dbReference>